<dbReference type="Proteomes" id="UP000181790">
    <property type="component" value="Unassembled WGS sequence"/>
</dbReference>
<name>A0A1S2VNU1_9BACT</name>
<dbReference type="Gene3D" id="2.120.10.30">
    <property type="entry name" value="TolB, C-terminal domain"/>
    <property type="match status" value="1"/>
</dbReference>
<dbReference type="AlphaFoldDB" id="A0A1S2VNU1"/>
<dbReference type="Gene3D" id="2.60.40.10">
    <property type="entry name" value="Immunoglobulins"/>
    <property type="match status" value="1"/>
</dbReference>
<dbReference type="SUPFAM" id="SSF81296">
    <property type="entry name" value="E set domains"/>
    <property type="match status" value="1"/>
</dbReference>
<evidence type="ECO:0000259" key="1">
    <source>
        <dbReference type="Pfam" id="PF01833"/>
    </source>
</evidence>
<accession>A0A1S2VNU1</accession>
<dbReference type="Pfam" id="PF01833">
    <property type="entry name" value="TIG"/>
    <property type="match status" value="1"/>
</dbReference>
<dbReference type="InterPro" id="IPR013783">
    <property type="entry name" value="Ig-like_fold"/>
</dbReference>
<gene>
    <name evidence="2" type="ORF">BLX24_06430</name>
</gene>
<dbReference type="CDD" id="cd00603">
    <property type="entry name" value="IPT_PCSR"/>
    <property type="match status" value="1"/>
</dbReference>
<organism evidence="2 3">
    <name type="scientific">Arsenicibacter rosenii</name>
    <dbReference type="NCBI Taxonomy" id="1750698"/>
    <lineage>
        <taxon>Bacteria</taxon>
        <taxon>Pseudomonadati</taxon>
        <taxon>Bacteroidota</taxon>
        <taxon>Cytophagia</taxon>
        <taxon>Cytophagales</taxon>
        <taxon>Spirosomataceae</taxon>
        <taxon>Arsenicibacter</taxon>
    </lineage>
</organism>
<reference evidence="2 3" key="1">
    <citation type="submission" date="2016-10" db="EMBL/GenBank/DDBJ databases">
        <title>Arsenicibacter rosenii gen. nov., sp. nov., an efficient arsenic-methylating bacterium isolated from an arsenic-contaminated paddy soil.</title>
        <authorList>
            <person name="Huang K."/>
        </authorList>
    </citation>
    <scope>NUCLEOTIDE SEQUENCE [LARGE SCALE GENOMIC DNA]</scope>
    <source>
        <strain evidence="2 3">SM-1</strain>
    </source>
</reference>
<comment type="caution">
    <text evidence="2">The sequence shown here is derived from an EMBL/GenBank/DDBJ whole genome shotgun (WGS) entry which is preliminary data.</text>
</comment>
<keyword evidence="3" id="KW-1185">Reference proteome</keyword>
<dbReference type="InterPro" id="IPR014756">
    <property type="entry name" value="Ig_E-set"/>
</dbReference>
<evidence type="ECO:0000313" key="3">
    <source>
        <dbReference type="Proteomes" id="UP000181790"/>
    </source>
</evidence>
<dbReference type="SUPFAM" id="SSF101898">
    <property type="entry name" value="NHL repeat"/>
    <property type="match status" value="1"/>
</dbReference>
<dbReference type="InterPro" id="IPR011042">
    <property type="entry name" value="6-blade_b-propeller_TolB-like"/>
</dbReference>
<dbReference type="OrthoDB" id="670826at2"/>
<proteinExistence type="predicted"/>
<feature type="domain" description="IPT/TIG" evidence="1">
    <location>
        <begin position="48"/>
        <end position="114"/>
    </location>
</feature>
<protein>
    <recommendedName>
        <fullName evidence="1">IPT/TIG domain-containing protein</fullName>
    </recommendedName>
</protein>
<evidence type="ECO:0000313" key="2">
    <source>
        <dbReference type="EMBL" id="OIN60452.1"/>
    </source>
</evidence>
<sequence length="420" mass="46068">MLRYFSYMLVMGLVFGLMGCPFASDPLPLIPATPVKTGKTSYKSRIAVHSFSPDTVRGNGELTIRGAGFSPVVSDNQVYLNGKAAQVLRGSDTTLVVRVPEQTGTGTVEVQTGSQRVAAEKRMIYGWIVNLEKLLFSDDIRADIAIDESGNMYVLSGRDVMKYNASGGYVKTIAYRELLTVSDHSLRKMLLEPETTKAERGETFHLLGSYFREPNDCCSGFKSYIATLSTNPYQFTLLDKWPIYWSTWFVKASDTYYLAGRYALTQDGKPICGLARWQNQGIVNLLDADRPIPAMLLKQQLYAGIQNSASKFTEVAAIADDGKITHWLGGQESKMVDGPAGSAAFIDINSLAADNAGRVFVLDDGKLRIITPEGYVQTLATASLKGATLKFGLDRKLYAFYSLSFSGSDLAGGIYRLTIQ</sequence>
<dbReference type="EMBL" id="MORL01000002">
    <property type="protein sequence ID" value="OIN60452.1"/>
    <property type="molecule type" value="Genomic_DNA"/>
</dbReference>
<dbReference type="RefSeq" id="WP_071502247.1">
    <property type="nucleotide sequence ID" value="NZ_MORL01000002.1"/>
</dbReference>
<dbReference type="PROSITE" id="PS51257">
    <property type="entry name" value="PROKAR_LIPOPROTEIN"/>
    <property type="match status" value="1"/>
</dbReference>
<dbReference type="InterPro" id="IPR002909">
    <property type="entry name" value="IPT_dom"/>
</dbReference>